<dbReference type="EMBL" id="CAJVPZ010067382">
    <property type="protein sequence ID" value="CAG8797049.1"/>
    <property type="molecule type" value="Genomic_DNA"/>
</dbReference>
<accession>A0A9N9P2M7</accession>
<evidence type="ECO:0000313" key="2">
    <source>
        <dbReference type="Proteomes" id="UP000789396"/>
    </source>
</evidence>
<keyword evidence="2" id="KW-1185">Reference proteome</keyword>
<comment type="caution">
    <text evidence="1">The sequence shown here is derived from an EMBL/GenBank/DDBJ whole genome shotgun (WGS) entry which is preliminary data.</text>
</comment>
<dbReference type="AlphaFoldDB" id="A0A9N9P2M7"/>
<feature type="non-terminal residue" evidence="1">
    <location>
        <position position="1"/>
    </location>
</feature>
<name>A0A9N9P2M7_9GLOM</name>
<proteinExistence type="predicted"/>
<sequence>GSTNRKCPYTELKSDSQKNKRIALAAKDLNIQTAELFYNHQFVNSLDTNIVKLELAKLKIADKDIILDYELKNKNKKQYYNSLIQICDKALIFCNRYQKLAAIDSNIVWEYLLEQQRNNINDQMKQHLPIVLFNIN</sequence>
<feature type="non-terminal residue" evidence="1">
    <location>
        <position position="136"/>
    </location>
</feature>
<protein>
    <submittedName>
        <fullName evidence="1">14827_t:CDS:1</fullName>
    </submittedName>
</protein>
<gene>
    <name evidence="1" type="ORF">RFULGI_LOCUS17341</name>
</gene>
<dbReference type="Proteomes" id="UP000789396">
    <property type="component" value="Unassembled WGS sequence"/>
</dbReference>
<dbReference type="OrthoDB" id="2439520at2759"/>
<organism evidence="1 2">
    <name type="scientific">Racocetra fulgida</name>
    <dbReference type="NCBI Taxonomy" id="60492"/>
    <lineage>
        <taxon>Eukaryota</taxon>
        <taxon>Fungi</taxon>
        <taxon>Fungi incertae sedis</taxon>
        <taxon>Mucoromycota</taxon>
        <taxon>Glomeromycotina</taxon>
        <taxon>Glomeromycetes</taxon>
        <taxon>Diversisporales</taxon>
        <taxon>Gigasporaceae</taxon>
        <taxon>Racocetra</taxon>
    </lineage>
</organism>
<reference evidence="1" key="1">
    <citation type="submission" date="2021-06" db="EMBL/GenBank/DDBJ databases">
        <authorList>
            <person name="Kallberg Y."/>
            <person name="Tangrot J."/>
            <person name="Rosling A."/>
        </authorList>
    </citation>
    <scope>NUCLEOTIDE SEQUENCE</scope>
    <source>
        <strain evidence="1">IN212</strain>
    </source>
</reference>
<evidence type="ECO:0000313" key="1">
    <source>
        <dbReference type="EMBL" id="CAG8797049.1"/>
    </source>
</evidence>